<protein>
    <recommendedName>
        <fullName evidence="5">Iron-binding zinc finger CDGSH type domain-containing protein</fullName>
    </recommendedName>
</protein>
<evidence type="ECO:0000313" key="6">
    <source>
        <dbReference type="EMBL" id="MBC9252020.1"/>
    </source>
</evidence>
<dbReference type="Gene3D" id="3.40.5.90">
    <property type="entry name" value="CDGSH iron-sulfur domain, mitoNEET-type"/>
    <property type="match status" value="1"/>
</dbReference>
<proteinExistence type="predicted"/>
<evidence type="ECO:0000256" key="4">
    <source>
        <dbReference type="ARBA" id="ARBA00023014"/>
    </source>
</evidence>
<evidence type="ECO:0000256" key="2">
    <source>
        <dbReference type="ARBA" id="ARBA00022723"/>
    </source>
</evidence>
<comment type="caution">
    <text evidence="6">The sequence shown here is derived from an EMBL/GenBank/DDBJ whole genome shotgun (WGS) entry which is preliminary data.</text>
</comment>
<accession>A0ABR7S381</accession>
<keyword evidence="2" id="KW-0479">Metal-binding</keyword>
<dbReference type="InterPro" id="IPR042216">
    <property type="entry name" value="MitoNEET_CISD"/>
</dbReference>
<dbReference type="Pfam" id="PF09360">
    <property type="entry name" value="zf-CDGSH"/>
    <property type="match status" value="1"/>
</dbReference>
<dbReference type="EMBL" id="LZEU01000001">
    <property type="protein sequence ID" value="MBC9252020.1"/>
    <property type="molecule type" value="Genomic_DNA"/>
</dbReference>
<evidence type="ECO:0000313" key="7">
    <source>
        <dbReference type="Proteomes" id="UP000744555"/>
    </source>
</evidence>
<dbReference type="SMART" id="SM00704">
    <property type="entry name" value="ZnF_CDGSH"/>
    <property type="match status" value="1"/>
</dbReference>
<dbReference type="InterPro" id="IPR018967">
    <property type="entry name" value="FeS-contain_CDGSH-typ"/>
</dbReference>
<reference evidence="6 7" key="1">
    <citation type="submission" date="2016-06" db="EMBL/GenBank/DDBJ databases">
        <authorList>
            <person name="Ramos C."/>
            <person name="Pintado A."/>
            <person name="Crespo-Gomez J.I."/>
        </authorList>
    </citation>
    <scope>NUCLEOTIDE SEQUENCE [LARGE SCALE GENOMIC DNA]</scope>
    <source>
        <strain evidence="6 7">AVO110</strain>
    </source>
</reference>
<organism evidence="6 7">
    <name type="scientific">Aquipseudomonas alcaligenes</name>
    <name type="common">Pseudomonas alcaligenes</name>
    <dbReference type="NCBI Taxonomy" id="43263"/>
    <lineage>
        <taxon>Bacteria</taxon>
        <taxon>Pseudomonadati</taxon>
        <taxon>Pseudomonadota</taxon>
        <taxon>Gammaproteobacteria</taxon>
        <taxon>Pseudomonadales</taxon>
        <taxon>Pseudomonadaceae</taxon>
        <taxon>Aquipseudomonas</taxon>
    </lineage>
</organism>
<name>A0ABR7S381_AQUAC</name>
<evidence type="ECO:0000256" key="1">
    <source>
        <dbReference type="ARBA" id="ARBA00022714"/>
    </source>
</evidence>
<sequence>MEGLSVSDGPEVILPEVRRVQPGETLLLCRCGRSPALPDCSPACTHGLQLQVVREQHLLLCRCGQSQRLPYCDGSHNPPANGLKARWRRFTQGS</sequence>
<feature type="domain" description="Iron-binding zinc finger CDGSH type" evidence="5">
    <location>
        <begin position="51"/>
        <end position="82"/>
    </location>
</feature>
<keyword evidence="3" id="KW-0408">Iron</keyword>
<keyword evidence="1" id="KW-0001">2Fe-2S</keyword>
<evidence type="ECO:0000259" key="5">
    <source>
        <dbReference type="SMART" id="SM00704"/>
    </source>
</evidence>
<evidence type="ECO:0000256" key="3">
    <source>
        <dbReference type="ARBA" id="ARBA00023004"/>
    </source>
</evidence>
<keyword evidence="4" id="KW-0411">Iron-sulfur</keyword>
<gene>
    <name evidence="6" type="ORF">A9179_17245</name>
</gene>
<dbReference type="Proteomes" id="UP000744555">
    <property type="component" value="Unassembled WGS sequence"/>
</dbReference>
<keyword evidence="7" id="KW-1185">Reference proteome</keyword>